<dbReference type="VEuPathDB" id="FungiDB:I7I53_03707"/>
<dbReference type="Proteomes" id="UP000663419">
    <property type="component" value="Chromosome 4"/>
</dbReference>
<evidence type="ECO:0000313" key="2">
    <source>
        <dbReference type="Proteomes" id="UP000663419"/>
    </source>
</evidence>
<evidence type="ECO:0000313" key="1">
    <source>
        <dbReference type="EMBL" id="QSS55737.1"/>
    </source>
</evidence>
<proteinExistence type="predicted"/>
<gene>
    <name evidence="1" type="ORF">I7I53_03707</name>
</gene>
<accession>A0A8A1LUW6</accession>
<name>A0A8A1LUW6_AJEC8</name>
<reference evidence="1" key="1">
    <citation type="submission" date="2021-01" db="EMBL/GenBank/DDBJ databases">
        <title>Chromosome-level genome assembly of a human fungal pathogen reveals clustering of transcriptionally co-regulated genes.</title>
        <authorList>
            <person name="Voorhies M."/>
            <person name="Cohen S."/>
            <person name="Shea T.P."/>
            <person name="Petrus S."/>
            <person name="Munoz J.F."/>
            <person name="Poplawski S."/>
            <person name="Goldman W.E."/>
            <person name="Michael T."/>
            <person name="Cuomo C.A."/>
            <person name="Sil A."/>
            <person name="Beyhan S."/>
        </authorList>
    </citation>
    <scope>NUCLEOTIDE SEQUENCE</scope>
    <source>
        <strain evidence="1">H88</strain>
    </source>
</reference>
<protein>
    <submittedName>
        <fullName evidence="1">Uncharacterized protein</fullName>
    </submittedName>
</protein>
<dbReference type="EMBL" id="CP069105">
    <property type="protein sequence ID" value="QSS55737.1"/>
    <property type="molecule type" value="Genomic_DNA"/>
</dbReference>
<sequence length="93" mass="10750">MSSFYTLFFFPEEEPIGQGFYPLKTVQSIHLLYGGRTVKTAIACGPPNNPAQYWWKRLLDIYQVPLGTNSNIFRPVPSTRSLFFNQNPDLRFC</sequence>
<dbReference type="AlphaFoldDB" id="A0A8A1LUW6"/>
<organism evidence="1 2">
    <name type="scientific">Ajellomyces capsulatus (strain H88)</name>
    <name type="common">Darling's disease fungus</name>
    <name type="synonym">Histoplasma capsulatum</name>
    <dbReference type="NCBI Taxonomy" id="544711"/>
    <lineage>
        <taxon>Eukaryota</taxon>
        <taxon>Fungi</taxon>
        <taxon>Dikarya</taxon>
        <taxon>Ascomycota</taxon>
        <taxon>Pezizomycotina</taxon>
        <taxon>Eurotiomycetes</taxon>
        <taxon>Eurotiomycetidae</taxon>
        <taxon>Onygenales</taxon>
        <taxon>Ajellomycetaceae</taxon>
        <taxon>Histoplasma</taxon>
    </lineage>
</organism>